<dbReference type="Pfam" id="PF00882">
    <property type="entry name" value="Zn_dep_PLPC"/>
    <property type="match status" value="1"/>
</dbReference>
<sequence length="312" mass="35198">MPKEVLHWVIARMVGEGLPPGRVRKAVEAHPGLFFYGAVAPDSLFYVLSPSREVREAGRRVHGTAGVESFAGLRRVVEGGAGEVADALVAGWLTHVAADVVFHPMVFYLTGSREAEDERVRKGSTYRHYALETVLDLYVLDRWEVPWGGRLERMVGPYGGDRRVGEVLGAAWFLDEGRADEAGRVMRRHALLQGLFFSKGAAFLVDAAGVVVPWLRSFRGLFYRERFRWLRGVWRGPVAWRHPVTGEEREAGVEELMEEAVEKGRELVRMLEEVPAREWPVGPCLETGLPVDDTRPMRYFDVEREPVCSIWS</sequence>
<proteinExistence type="predicted"/>
<dbReference type="AlphaFoldDB" id="G0GEE0"/>
<dbReference type="RefSeq" id="WP_014625597.1">
    <property type="nucleotide sequence ID" value="NC_017583.1"/>
</dbReference>
<keyword evidence="3" id="KW-1185">Reference proteome</keyword>
<dbReference type="STRING" id="869211.Spith_2019"/>
<evidence type="ECO:0000313" key="2">
    <source>
        <dbReference type="EMBL" id="AEJ62277.1"/>
    </source>
</evidence>
<protein>
    <recommendedName>
        <fullName evidence="1">Phospholipase C/D domain-containing protein</fullName>
    </recommendedName>
</protein>
<gene>
    <name evidence="2" type="ordered locus">Spith_2019</name>
</gene>
<feature type="domain" description="Phospholipase C/D" evidence="1">
    <location>
        <begin position="7"/>
        <end position="146"/>
    </location>
</feature>
<evidence type="ECO:0000313" key="3">
    <source>
        <dbReference type="Proteomes" id="UP000007254"/>
    </source>
</evidence>
<name>G0GEE0_WINT7</name>
<dbReference type="EMBL" id="CP002903">
    <property type="protein sequence ID" value="AEJ62277.1"/>
    <property type="molecule type" value="Genomic_DNA"/>
</dbReference>
<dbReference type="OrthoDB" id="9810528at2"/>
<evidence type="ECO:0000259" key="1">
    <source>
        <dbReference type="Pfam" id="PF00882"/>
    </source>
</evidence>
<organism evidence="2 3">
    <name type="scientific">Winmispira thermophila (strain ATCC 700085 / DSM 6578 / Z-1203)</name>
    <name type="common">Spirochaeta thermophila</name>
    <dbReference type="NCBI Taxonomy" id="869211"/>
    <lineage>
        <taxon>Bacteria</taxon>
        <taxon>Pseudomonadati</taxon>
        <taxon>Spirochaetota</taxon>
        <taxon>Spirochaetia</taxon>
        <taxon>Winmispirales</taxon>
        <taxon>Winmispiraceae</taxon>
        <taxon>Winmispira</taxon>
    </lineage>
</organism>
<reference evidence="2 3" key="1">
    <citation type="submission" date="2011-06" db="EMBL/GenBank/DDBJ databases">
        <title>The complete genome of Spirochaeta thermophila DSM 6578.</title>
        <authorList>
            <consortium name="US DOE Joint Genome Institute (JGI-PGF)"/>
            <person name="Lucas S."/>
            <person name="Lapidus A."/>
            <person name="Bruce D."/>
            <person name="Goodwin L."/>
            <person name="Pitluck S."/>
            <person name="Peters L."/>
            <person name="Kyrpides N."/>
            <person name="Mavromatis K."/>
            <person name="Ivanova N."/>
            <person name="Mikailova N."/>
            <person name="Pagani I."/>
            <person name="Chertkov O."/>
            <person name="Detter J.C."/>
            <person name="Tapia R."/>
            <person name="Han C."/>
            <person name="Land M."/>
            <person name="Hauser L."/>
            <person name="Markowitz V."/>
            <person name="Cheng J.-F."/>
            <person name="Hugenholtz P."/>
            <person name="Woyke T."/>
            <person name="Wu D."/>
            <person name="Spring S."/>
            <person name="Merkhoffer B."/>
            <person name="Schneider S."/>
            <person name="Klenk H.-P."/>
            <person name="Eisen J.A."/>
        </authorList>
    </citation>
    <scope>NUCLEOTIDE SEQUENCE [LARGE SCALE GENOMIC DNA]</scope>
    <source>
        <strain evidence="3">ATCC 700085 / DSM 6578 / Z-1203</strain>
    </source>
</reference>
<dbReference type="InterPro" id="IPR029002">
    <property type="entry name" value="PLPC/GPLD1"/>
</dbReference>
<accession>G0GEE0</accession>
<dbReference type="Proteomes" id="UP000007254">
    <property type="component" value="Chromosome"/>
</dbReference>
<dbReference type="HOGENOM" id="CLU_849738_0_0_12"/>
<dbReference type="KEGG" id="stq:Spith_2019"/>